<evidence type="ECO:0000313" key="1">
    <source>
        <dbReference type="EMBL" id="JAE00360.1"/>
    </source>
</evidence>
<sequence length="23" mass="2098">MLSGGGSGAAAAPCACTWMAALT</sequence>
<reference evidence="1" key="1">
    <citation type="submission" date="2014-09" db="EMBL/GenBank/DDBJ databases">
        <authorList>
            <person name="Magalhaes I.L.F."/>
            <person name="Oliveira U."/>
            <person name="Santos F.R."/>
            <person name="Vidigal T.H.D.A."/>
            <person name="Brescovit A.D."/>
            <person name="Santos A.J."/>
        </authorList>
    </citation>
    <scope>NUCLEOTIDE SEQUENCE</scope>
    <source>
        <tissue evidence="1">Shoot tissue taken approximately 20 cm above the soil surface</tissue>
    </source>
</reference>
<organism evidence="1">
    <name type="scientific">Arundo donax</name>
    <name type="common">Giant reed</name>
    <name type="synonym">Donax arundinaceus</name>
    <dbReference type="NCBI Taxonomy" id="35708"/>
    <lineage>
        <taxon>Eukaryota</taxon>
        <taxon>Viridiplantae</taxon>
        <taxon>Streptophyta</taxon>
        <taxon>Embryophyta</taxon>
        <taxon>Tracheophyta</taxon>
        <taxon>Spermatophyta</taxon>
        <taxon>Magnoliopsida</taxon>
        <taxon>Liliopsida</taxon>
        <taxon>Poales</taxon>
        <taxon>Poaceae</taxon>
        <taxon>PACMAD clade</taxon>
        <taxon>Arundinoideae</taxon>
        <taxon>Arundineae</taxon>
        <taxon>Arundo</taxon>
    </lineage>
</organism>
<protein>
    <submittedName>
        <fullName evidence="1">Similar to Os11g0123400</fullName>
    </submittedName>
</protein>
<proteinExistence type="predicted"/>
<dbReference type="AlphaFoldDB" id="A0A0A9EHW9"/>
<reference evidence="1" key="2">
    <citation type="journal article" date="2015" name="Data Brief">
        <title>Shoot transcriptome of the giant reed, Arundo donax.</title>
        <authorList>
            <person name="Barrero R.A."/>
            <person name="Guerrero F.D."/>
            <person name="Moolhuijzen P."/>
            <person name="Goolsby J.A."/>
            <person name="Tidwell J."/>
            <person name="Bellgard S.E."/>
            <person name="Bellgard M.I."/>
        </authorList>
    </citation>
    <scope>NUCLEOTIDE SEQUENCE</scope>
    <source>
        <tissue evidence="1">Shoot tissue taken approximately 20 cm above the soil surface</tissue>
    </source>
</reference>
<name>A0A0A9EHW9_ARUDO</name>
<dbReference type="EMBL" id="GBRH01197536">
    <property type="protein sequence ID" value="JAE00360.1"/>
    <property type="molecule type" value="Transcribed_RNA"/>
</dbReference>
<accession>A0A0A9EHW9</accession>